<dbReference type="FunFam" id="3.90.640.10:FF:000004">
    <property type="entry name" value="Heat shock 70 kDa protein 4"/>
    <property type="match status" value="1"/>
</dbReference>
<evidence type="ECO:0000256" key="3">
    <source>
        <dbReference type="ARBA" id="ARBA00023186"/>
    </source>
</evidence>
<feature type="region of interest" description="Disordered" evidence="5">
    <location>
        <begin position="714"/>
        <end position="746"/>
    </location>
</feature>
<feature type="region of interest" description="Disordered" evidence="5">
    <location>
        <begin position="479"/>
        <end position="524"/>
    </location>
</feature>
<dbReference type="Proteomes" id="UP001140949">
    <property type="component" value="Unassembled WGS sequence"/>
</dbReference>
<dbReference type="FunFam" id="1.20.1270.10:FF:000002">
    <property type="entry name" value="Heat shock 70 kDa protein 4"/>
    <property type="match status" value="1"/>
</dbReference>
<dbReference type="Gene3D" id="3.30.30.30">
    <property type="match status" value="1"/>
</dbReference>
<reference evidence="6" key="2">
    <citation type="submission" date="2023-04" db="EMBL/GenBank/DDBJ databases">
        <authorList>
            <person name="Bruccoleri R.E."/>
            <person name="Oakeley E.J."/>
            <person name="Faust A.-M."/>
            <person name="Dessus-Babus S."/>
            <person name="Altorfer M."/>
            <person name="Burckhardt D."/>
            <person name="Oertli M."/>
            <person name="Naumann U."/>
            <person name="Petersen F."/>
            <person name="Wong J."/>
        </authorList>
    </citation>
    <scope>NUCLEOTIDE SEQUENCE</scope>
    <source>
        <strain evidence="6">GSM-AAB239-AS_SAM_17_03QT</strain>
        <tissue evidence="6">Leaf</tissue>
    </source>
</reference>
<dbReference type="InterPro" id="IPR043129">
    <property type="entry name" value="ATPase_NBD"/>
</dbReference>
<dbReference type="GO" id="GO:0140662">
    <property type="term" value="F:ATP-dependent protein folding chaperone"/>
    <property type="evidence" value="ECO:0007669"/>
    <property type="project" value="InterPro"/>
</dbReference>
<dbReference type="PANTHER" id="PTHR45639:SF10">
    <property type="entry name" value="HEAT SHOCK 70 KDA PROTEIN 16 ISOFORM X1"/>
    <property type="match status" value="1"/>
</dbReference>
<dbReference type="Gene3D" id="3.30.420.40">
    <property type="match status" value="2"/>
</dbReference>
<dbReference type="InterPro" id="IPR029048">
    <property type="entry name" value="HSP70_C_sf"/>
</dbReference>
<dbReference type="GO" id="GO:0005634">
    <property type="term" value="C:nucleus"/>
    <property type="evidence" value="ECO:0007669"/>
    <property type="project" value="TreeGrafter"/>
</dbReference>
<dbReference type="Gene3D" id="2.60.34.10">
    <property type="entry name" value="Substrate Binding Domain Of DNAk, Chain A, domain 1"/>
    <property type="match status" value="1"/>
</dbReference>
<evidence type="ECO:0000313" key="6">
    <source>
        <dbReference type="EMBL" id="KAJ6802100.1"/>
    </source>
</evidence>
<dbReference type="AlphaFoldDB" id="A0AAX6EDR1"/>
<proteinExistence type="inferred from homology"/>
<gene>
    <name evidence="6" type="ORF">M6B38_193545</name>
</gene>
<keyword evidence="2" id="KW-0067">ATP-binding</keyword>
<evidence type="ECO:0000256" key="2">
    <source>
        <dbReference type="ARBA" id="ARBA00022840"/>
    </source>
</evidence>
<dbReference type="PRINTS" id="PR00301">
    <property type="entry name" value="HEATSHOCK70"/>
</dbReference>
<protein>
    <submittedName>
        <fullName evidence="6">Heat shock 70 kDa protein 16-like</fullName>
    </submittedName>
</protein>
<comment type="caution">
    <text evidence="6">The sequence shown here is derived from an EMBL/GenBank/DDBJ whole genome shotgun (WGS) entry which is preliminary data.</text>
</comment>
<evidence type="ECO:0000256" key="4">
    <source>
        <dbReference type="ARBA" id="ARBA00061090"/>
    </source>
</evidence>
<dbReference type="Gene3D" id="3.90.640.10">
    <property type="entry name" value="Actin, Chain A, domain 4"/>
    <property type="match status" value="1"/>
</dbReference>
<dbReference type="SUPFAM" id="SSF100920">
    <property type="entry name" value="Heat shock protein 70kD (HSP70), peptide-binding domain"/>
    <property type="match status" value="1"/>
</dbReference>
<organism evidence="6 7">
    <name type="scientific">Iris pallida</name>
    <name type="common">Sweet iris</name>
    <dbReference type="NCBI Taxonomy" id="29817"/>
    <lineage>
        <taxon>Eukaryota</taxon>
        <taxon>Viridiplantae</taxon>
        <taxon>Streptophyta</taxon>
        <taxon>Embryophyta</taxon>
        <taxon>Tracheophyta</taxon>
        <taxon>Spermatophyta</taxon>
        <taxon>Magnoliopsida</taxon>
        <taxon>Liliopsida</taxon>
        <taxon>Asparagales</taxon>
        <taxon>Iridaceae</taxon>
        <taxon>Iridoideae</taxon>
        <taxon>Irideae</taxon>
        <taxon>Iris</taxon>
    </lineage>
</organism>
<sequence length="746" mass="82824">MSVVGFDIGNDTSVVAAVKHRGIDVLLNHESNRETPSAVSFSPKQRLFGSPAASAAVSNPRSTVSSSLKLLLLSPSAAPIIHFPHGSSRSFTRTHLLAMLLSHLKTDVAAKNLDLPPAGVSDCVIGVPSYATDLHRRSYLHAAQIAGLNPLRLLHDGTATALGYGIYKTDFPGGASVVVFVDVGHCDTQISVVSFEPGQMRVLSHASDANLGGRDFDEVLFNHFAEEFKEKYRIDVHSNLRAGVRLRSACEKLKKVLSANAEAPIAIECLMEEKDVRGFIKREEFERLSAELLERVLVPCKKAMSDAGLGVEKVHAVELVGSGSRIPAIMRVLSGFFRREPGRTINASECVARGCALQCAMLSPVFRVRDYEVQDTLPFSIGFSTDEGPISTLSSNILFRKGTPFPSVKVLTFHRTHTFHLEAFYADPSELAPGTPPKIGCFTIGPFQVPQNEKSKVKVKIRVNLHGIVSVESASLIEDDFNRDPESPSDAQMDAAAHTAENSTFSHSESADGARTERPCGRHELPVTENIYGAMTKDDILQAQELEQQLAYQDKLMEQTKDKKNALEAFVYEVRNKLFERYRSFASESEKEGITMNLQETEEWLYDDGDDETEMVYTSKLEDLKKLVDPIENRYRDEEARAQATRELLKCIVDHRMAVQAVATYERDAVNNECNKAEQWLREKSQQQDSLPKNTDPVLWSHEIKKRTEALNTTCRNILRHKGSPSRPEDTRGSDHSNNPDNMQTD</sequence>
<keyword evidence="7" id="KW-1185">Reference proteome</keyword>
<dbReference type="Pfam" id="PF00012">
    <property type="entry name" value="HSP70"/>
    <property type="match status" value="1"/>
</dbReference>
<comment type="similarity">
    <text evidence="4">Belongs to the heat shock protein 70 (TC 1.A.33) family. HSP110/SSE subfamily.</text>
</comment>
<dbReference type="GO" id="GO:0005524">
    <property type="term" value="F:ATP binding"/>
    <property type="evidence" value="ECO:0007669"/>
    <property type="project" value="UniProtKB-KW"/>
</dbReference>
<dbReference type="GO" id="GO:0005829">
    <property type="term" value="C:cytosol"/>
    <property type="evidence" value="ECO:0007669"/>
    <property type="project" value="TreeGrafter"/>
</dbReference>
<keyword evidence="3" id="KW-0143">Chaperone</keyword>
<evidence type="ECO:0000256" key="1">
    <source>
        <dbReference type="ARBA" id="ARBA00022741"/>
    </source>
</evidence>
<dbReference type="SUPFAM" id="SSF100934">
    <property type="entry name" value="Heat shock protein 70kD (HSP70), C-terminal subdomain"/>
    <property type="match status" value="1"/>
</dbReference>
<dbReference type="EMBL" id="JANAVB010037418">
    <property type="protein sequence ID" value="KAJ6802100.1"/>
    <property type="molecule type" value="Genomic_DNA"/>
</dbReference>
<feature type="compositionally biased region" description="Basic and acidic residues" evidence="5">
    <location>
        <begin position="509"/>
        <end position="524"/>
    </location>
</feature>
<dbReference type="InterPro" id="IPR013126">
    <property type="entry name" value="Hsp_70_fam"/>
</dbReference>
<evidence type="ECO:0000313" key="7">
    <source>
        <dbReference type="Proteomes" id="UP001140949"/>
    </source>
</evidence>
<reference evidence="6" key="1">
    <citation type="journal article" date="2023" name="GigaByte">
        <title>Genome assembly of the bearded iris, Iris pallida Lam.</title>
        <authorList>
            <person name="Bruccoleri R.E."/>
            <person name="Oakeley E.J."/>
            <person name="Faust A.M.E."/>
            <person name="Altorfer M."/>
            <person name="Dessus-Babus S."/>
            <person name="Burckhardt D."/>
            <person name="Oertli M."/>
            <person name="Naumann U."/>
            <person name="Petersen F."/>
            <person name="Wong J."/>
        </authorList>
    </citation>
    <scope>NUCLEOTIDE SEQUENCE</scope>
    <source>
        <strain evidence="6">GSM-AAB239-AS_SAM_17_03QT</strain>
    </source>
</reference>
<name>A0AAX6EDR1_IRIPA</name>
<keyword evidence="6" id="KW-0346">Stress response</keyword>
<dbReference type="Gene3D" id="1.20.1270.10">
    <property type="match status" value="1"/>
</dbReference>
<keyword evidence="1" id="KW-0547">Nucleotide-binding</keyword>
<accession>A0AAX6EDR1</accession>
<feature type="compositionally biased region" description="Polar residues" evidence="5">
    <location>
        <begin position="736"/>
        <end position="746"/>
    </location>
</feature>
<dbReference type="SUPFAM" id="SSF53067">
    <property type="entry name" value="Actin-like ATPase domain"/>
    <property type="match status" value="2"/>
</dbReference>
<dbReference type="InterPro" id="IPR029047">
    <property type="entry name" value="HSP70_peptide-bd_sf"/>
</dbReference>
<evidence type="ECO:0000256" key="5">
    <source>
        <dbReference type="SAM" id="MobiDB-lite"/>
    </source>
</evidence>
<dbReference type="PANTHER" id="PTHR45639">
    <property type="entry name" value="HSC70CB, ISOFORM G-RELATED"/>
    <property type="match status" value="1"/>
</dbReference>